<feature type="region of interest" description="Disordered" evidence="2">
    <location>
        <begin position="292"/>
        <end position="347"/>
    </location>
</feature>
<dbReference type="STRING" id="1122185.N792_00720"/>
<dbReference type="InterPro" id="IPR057666">
    <property type="entry name" value="DrpA_SLOG"/>
</dbReference>
<dbReference type="eggNOG" id="COG0758">
    <property type="taxonomic scope" value="Bacteria"/>
</dbReference>
<evidence type="ECO:0000313" key="5">
    <source>
        <dbReference type="EMBL" id="KGM52799.1"/>
    </source>
</evidence>
<organism evidence="5 6">
    <name type="scientific">Lysobacter concretionis Ko07 = DSM 16239</name>
    <dbReference type="NCBI Taxonomy" id="1122185"/>
    <lineage>
        <taxon>Bacteria</taxon>
        <taxon>Pseudomonadati</taxon>
        <taxon>Pseudomonadota</taxon>
        <taxon>Gammaproteobacteria</taxon>
        <taxon>Lysobacterales</taxon>
        <taxon>Lysobacteraceae</taxon>
        <taxon>Novilysobacter</taxon>
    </lineage>
</organism>
<evidence type="ECO:0000256" key="2">
    <source>
        <dbReference type="SAM" id="MobiDB-lite"/>
    </source>
</evidence>
<dbReference type="Pfam" id="PF17782">
    <property type="entry name" value="WHD_DprA"/>
    <property type="match status" value="1"/>
</dbReference>
<evidence type="ECO:0000259" key="3">
    <source>
        <dbReference type="Pfam" id="PF02481"/>
    </source>
</evidence>
<dbReference type="EMBL" id="AVPS01000001">
    <property type="protein sequence ID" value="KGM52799.1"/>
    <property type="molecule type" value="Genomic_DNA"/>
</dbReference>
<dbReference type="InterPro" id="IPR041614">
    <property type="entry name" value="DprA_WH"/>
</dbReference>
<dbReference type="InterPro" id="IPR003488">
    <property type="entry name" value="DprA"/>
</dbReference>
<name>A0A0A0EQS5_9GAMM</name>
<dbReference type="Gene3D" id="1.10.10.10">
    <property type="entry name" value="Winged helix-like DNA-binding domain superfamily/Winged helix DNA-binding domain"/>
    <property type="match status" value="1"/>
</dbReference>
<protein>
    <submittedName>
        <fullName evidence="5">DNA processing protein DprA</fullName>
    </submittedName>
</protein>
<gene>
    <name evidence="5" type="ORF">N792_00720</name>
</gene>
<comment type="similarity">
    <text evidence="1">Belongs to the DprA/Smf family.</text>
</comment>
<dbReference type="InterPro" id="IPR036388">
    <property type="entry name" value="WH-like_DNA-bd_sf"/>
</dbReference>
<accession>A0A0A0EQS5</accession>
<dbReference type="NCBIfam" id="TIGR00732">
    <property type="entry name" value="dprA"/>
    <property type="match status" value="1"/>
</dbReference>
<dbReference type="Proteomes" id="UP000030017">
    <property type="component" value="Unassembled WGS sequence"/>
</dbReference>
<feature type="domain" description="DprA winged helix" evidence="4">
    <location>
        <begin position="340"/>
        <end position="394"/>
    </location>
</feature>
<evidence type="ECO:0000313" key="6">
    <source>
        <dbReference type="Proteomes" id="UP000030017"/>
    </source>
</evidence>
<evidence type="ECO:0000256" key="1">
    <source>
        <dbReference type="ARBA" id="ARBA00006525"/>
    </source>
</evidence>
<reference evidence="5 6" key="1">
    <citation type="submission" date="2013-08" db="EMBL/GenBank/DDBJ databases">
        <title>Genome sequencing of Lysobacter.</title>
        <authorList>
            <person name="Zhang S."/>
            <person name="Wang G."/>
        </authorList>
    </citation>
    <scope>NUCLEOTIDE SEQUENCE [LARGE SCALE GENOMIC DNA]</scope>
    <source>
        <strain evidence="5 6">Ko07</strain>
    </source>
</reference>
<dbReference type="GO" id="GO:0009294">
    <property type="term" value="P:DNA-mediated transformation"/>
    <property type="evidence" value="ECO:0007669"/>
    <property type="project" value="InterPro"/>
</dbReference>
<feature type="domain" description="Smf/DprA SLOG" evidence="3">
    <location>
        <begin position="69"/>
        <end position="276"/>
    </location>
</feature>
<proteinExistence type="inferred from homology"/>
<keyword evidence="6" id="KW-1185">Reference proteome</keyword>
<dbReference type="Gene3D" id="3.40.50.450">
    <property type="match status" value="1"/>
</dbReference>
<dbReference type="PANTHER" id="PTHR43022:SF1">
    <property type="entry name" value="PROTEIN SMF"/>
    <property type="match status" value="1"/>
</dbReference>
<dbReference type="PANTHER" id="PTHR43022">
    <property type="entry name" value="PROTEIN SMF"/>
    <property type="match status" value="1"/>
</dbReference>
<dbReference type="AlphaFoldDB" id="A0A0A0EQS5"/>
<sequence>MLRLIACNGPAAPRRRLLEQVAPATAFAAGVALWRACGLNARQVAALHGAAAATLERARRWLAQPHHHLIGWHDPDYPPLLRHIPSPPLALFVAGDPTLLWRPAIALVGSRSPTPGGHDNAAEFARALAVQGLVVASGLAAGIDTAAHHAALAVDGGTVAVLGTGPDVPYPRSNTALHARIVEHGAVISEHLPGTGPRREHFPSRNRILAGLSLGTLVIEAAHRSGALITARLAGECGREVMALPGSIHNPLARGCHRLIRDGACLVERPQDVIDLLAAAIAEQARDLRQRLAAPTSDSQPPVGDAPDHQNPTSAAIDVDAPLLLPGRTPEQAGTDHGDQARETASEHQTLWRALGYDPTGMDELVERTGLTPAQLSSMLLPMELEGRVVAQHGRYYRNR</sequence>
<dbReference type="Pfam" id="PF02481">
    <property type="entry name" value="DNA_processg_A"/>
    <property type="match status" value="1"/>
</dbReference>
<evidence type="ECO:0000259" key="4">
    <source>
        <dbReference type="Pfam" id="PF17782"/>
    </source>
</evidence>
<dbReference type="SUPFAM" id="SSF102405">
    <property type="entry name" value="MCP/YpsA-like"/>
    <property type="match status" value="1"/>
</dbReference>
<feature type="compositionally biased region" description="Basic and acidic residues" evidence="2">
    <location>
        <begin position="334"/>
        <end position="346"/>
    </location>
</feature>
<comment type="caution">
    <text evidence="5">The sequence shown here is derived from an EMBL/GenBank/DDBJ whole genome shotgun (WGS) entry which is preliminary data.</text>
</comment>